<dbReference type="AlphaFoldDB" id="A0A1U7CJV9"/>
<dbReference type="RefSeq" id="WP_076343428.1">
    <property type="nucleotide sequence ID" value="NZ_CP019082.1"/>
</dbReference>
<dbReference type="KEGG" id="pbor:BSF38_00636"/>
<protein>
    <submittedName>
        <fullName evidence="1">Uncharacterized protein</fullName>
    </submittedName>
</protein>
<evidence type="ECO:0000313" key="1">
    <source>
        <dbReference type="EMBL" id="APW59221.1"/>
    </source>
</evidence>
<name>A0A1U7CJV9_9BACT</name>
<evidence type="ECO:0000313" key="2">
    <source>
        <dbReference type="Proteomes" id="UP000186309"/>
    </source>
</evidence>
<dbReference type="EMBL" id="CP019082">
    <property type="protein sequence ID" value="APW59221.1"/>
    <property type="molecule type" value="Genomic_DNA"/>
</dbReference>
<dbReference type="OrthoDB" id="273248at2"/>
<proteinExistence type="predicted"/>
<keyword evidence="2" id="KW-1185">Reference proteome</keyword>
<dbReference type="STRING" id="1387353.BSF38_00636"/>
<sequence>MAATKLQANWTAVSFGSTPISRVSQVSFTQGGSLAAYSADGDHFPTVVVNLMNKPRAAVTSADTAALMAVAPGTTASFSATHKDAKGETGGDILYVLANAVAENAETSGAHGQFGSATLSLLAFSTDGTTNPLSFTRA</sequence>
<dbReference type="Proteomes" id="UP000186309">
    <property type="component" value="Chromosome"/>
</dbReference>
<accession>A0A1U7CJV9</accession>
<gene>
    <name evidence="1" type="ORF">BSF38_00636</name>
</gene>
<organism evidence="1 2">
    <name type="scientific">Paludisphaera borealis</name>
    <dbReference type="NCBI Taxonomy" id="1387353"/>
    <lineage>
        <taxon>Bacteria</taxon>
        <taxon>Pseudomonadati</taxon>
        <taxon>Planctomycetota</taxon>
        <taxon>Planctomycetia</taxon>
        <taxon>Isosphaerales</taxon>
        <taxon>Isosphaeraceae</taxon>
        <taxon>Paludisphaera</taxon>
    </lineage>
</organism>
<reference evidence="2" key="1">
    <citation type="submission" date="2016-12" db="EMBL/GenBank/DDBJ databases">
        <title>Comparative genomics of four Isosphaeraceae planctomycetes: a common pool of plasmids and glycoside hydrolase genes.</title>
        <authorList>
            <person name="Ivanova A."/>
        </authorList>
    </citation>
    <scope>NUCLEOTIDE SEQUENCE [LARGE SCALE GENOMIC DNA]</scope>
    <source>
        <strain evidence="2">PX4</strain>
    </source>
</reference>